<organism evidence="2 3">
    <name type="scientific">Oryzias melastigma</name>
    <name type="common">Marine medaka</name>
    <dbReference type="NCBI Taxonomy" id="30732"/>
    <lineage>
        <taxon>Eukaryota</taxon>
        <taxon>Metazoa</taxon>
        <taxon>Chordata</taxon>
        <taxon>Craniata</taxon>
        <taxon>Vertebrata</taxon>
        <taxon>Euteleostomi</taxon>
        <taxon>Actinopterygii</taxon>
        <taxon>Neopterygii</taxon>
        <taxon>Teleostei</taxon>
        <taxon>Neoteleostei</taxon>
        <taxon>Acanthomorphata</taxon>
        <taxon>Ovalentaria</taxon>
        <taxon>Atherinomorphae</taxon>
        <taxon>Beloniformes</taxon>
        <taxon>Adrianichthyidae</taxon>
        <taxon>Oryziinae</taxon>
        <taxon>Oryzias</taxon>
    </lineage>
</organism>
<comment type="caution">
    <text evidence="2">The sequence shown here is derived from an EMBL/GenBank/DDBJ whole genome shotgun (WGS) entry which is preliminary data.</text>
</comment>
<evidence type="ECO:0000313" key="3">
    <source>
        <dbReference type="Proteomes" id="UP000646548"/>
    </source>
</evidence>
<dbReference type="EMBL" id="WKFB01000527">
    <property type="protein sequence ID" value="KAF6720426.1"/>
    <property type="molecule type" value="Genomic_DNA"/>
</dbReference>
<reference evidence="2" key="1">
    <citation type="journal article" name="BMC Genomics">
        <title>Long-read sequencing and de novo genome assembly of marine medaka (Oryzias melastigma).</title>
        <authorList>
            <person name="Liang P."/>
            <person name="Saqib H.S.A."/>
            <person name="Ni X."/>
            <person name="Shen Y."/>
        </authorList>
    </citation>
    <scope>NUCLEOTIDE SEQUENCE</scope>
    <source>
        <strain evidence="2">Bigg-433</strain>
    </source>
</reference>
<name>A0A834F3W7_ORYME</name>
<dbReference type="Proteomes" id="UP000646548">
    <property type="component" value="Unassembled WGS sequence"/>
</dbReference>
<evidence type="ECO:0000313" key="2">
    <source>
        <dbReference type="EMBL" id="KAF6720426.1"/>
    </source>
</evidence>
<sequence>MLESGVGPPGSELMDCPHPDFHLIFLLIHEVHCHKLRNSNICTHLIADLQRSVSRTARAEALPSSHHDLPPSPGDPPLIGASCFVQTD</sequence>
<proteinExistence type="predicted"/>
<gene>
    <name evidence="2" type="ORF">FQA47_002907</name>
</gene>
<feature type="region of interest" description="Disordered" evidence="1">
    <location>
        <begin position="57"/>
        <end position="80"/>
    </location>
</feature>
<dbReference type="AlphaFoldDB" id="A0A834F3W7"/>
<evidence type="ECO:0000256" key="1">
    <source>
        <dbReference type="SAM" id="MobiDB-lite"/>
    </source>
</evidence>
<protein>
    <submittedName>
        <fullName evidence="2">Uncharacterized protein</fullName>
    </submittedName>
</protein>
<accession>A0A834F3W7</accession>